<feature type="repeat" description="TPR" evidence="3">
    <location>
        <begin position="125"/>
        <end position="158"/>
    </location>
</feature>
<keyword evidence="1" id="KW-0677">Repeat</keyword>
<feature type="repeat" description="TPR" evidence="3">
    <location>
        <begin position="159"/>
        <end position="192"/>
    </location>
</feature>
<keyword evidence="2 3" id="KW-0802">TPR repeat</keyword>
<dbReference type="PROSITE" id="PS50005">
    <property type="entry name" value="TPR"/>
    <property type="match status" value="3"/>
</dbReference>
<evidence type="ECO:0000313" key="5">
    <source>
        <dbReference type="EMBL" id="MDR7666729.1"/>
    </source>
</evidence>
<evidence type="ECO:0000256" key="4">
    <source>
        <dbReference type="SAM" id="MobiDB-lite"/>
    </source>
</evidence>
<dbReference type="Gene3D" id="1.25.40.10">
    <property type="entry name" value="Tetratricopeptide repeat domain"/>
    <property type="match status" value="1"/>
</dbReference>
<evidence type="ECO:0000256" key="3">
    <source>
        <dbReference type="PROSITE-ProRule" id="PRU00339"/>
    </source>
</evidence>
<reference evidence="6" key="1">
    <citation type="submission" date="2023-07" db="EMBL/GenBank/DDBJ databases">
        <title>Whole-genome sequencing of a new Methanosarcina sp. Z-7115.</title>
        <authorList>
            <person name="Zhilina T.N."/>
            <person name="Merkel A.Y."/>
        </authorList>
    </citation>
    <scope>NUCLEOTIDE SEQUENCE [LARGE SCALE GENOMIC DNA]</scope>
    <source>
        <strain evidence="6">Z-7115</strain>
    </source>
</reference>
<evidence type="ECO:0000313" key="6">
    <source>
        <dbReference type="Proteomes" id="UP001246244"/>
    </source>
</evidence>
<keyword evidence="6" id="KW-1185">Reference proteome</keyword>
<evidence type="ECO:0000256" key="2">
    <source>
        <dbReference type="ARBA" id="ARBA00022803"/>
    </source>
</evidence>
<dbReference type="PANTHER" id="PTHR44943:SF8">
    <property type="entry name" value="TPR REPEAT-CONTAINING PROTEIN MJ0263"/>
    <property type="match status" value="1"/>
</dbReference>
<evidence type="ECO:0000256" key="1">
    <source>
        <dbReference type="ARBA" id="ARBA00022737"/>
    </source>
</evidence>
<feature type="compositionally biased region" description="Basic and acidic residues" evidence="4">
    <location>
        <begin position="24"/>
        <end position="50"/>
    </location>
</feature>
<dbReference type="PROSITE" id="PS50293">
    <property type="entry name" value="TPR_REGION"/>
    <property type="match status" value="2"/>
</dbReference>
<dbReference type="SMART" id="SM00028">
    <property type="entry name" value="TPR"/>
    <property type="match status" value="3"/>
</dbReference>
<feature type="region of interest" description="Disordered" evidence="4">
    <location>
        <begin position="1"/>
        <end position="65"/>
    </location>
</feature>
<dbReference type="PANTHER" id="PTHR44943">
    <property type="entry name" value="CELLULOSE SYNTHASE OPERON PROTEIN C"/>
    <property type="match status" value="1"/>
</dbReference>
<feature type="repeat" description="TPR" evidence="3">
    <location>
        <begin position="91"/>
        <end position="124"/>
    </location>
</feature>
<dbReference type="Pfam" id="PF00515">
    <property type="entry name" value="TPR_1"/>
    <property type="match status" value="2"/>
</dbReference>
<dbReference type="SUPFAM" id="SSF48452">
    <property type="entry name" value="TPR-like"/>
    <property type="match status" value="1"/>
</dbReference>
<gene>
    <name evidence="5" type="ORF">RG963_13260</name>
</gene>
<dbReference type="RefSeq" id="WP_310576759.1">
    <property type="nucleotide sequence ID" value="NZ_JAVKPK010000064.1"/>
</dbReference>
<dbReference type="EMBL" id="JAVKPK010000064">
    <property type="protein sequence ID" value="MDR7666729.1"/>
    <property type="molecule type" value="Genomic_DNA"/>
</dbReference>
<dbReference type="Proteomes" id="UP001246244">
    <property type="component" value="Unassembled WGS sequence"/>
</dbReference>
<accession>A0ABU2D424</accession>
<organism evidence="5 6">
    <name type="scientific">Methanosarcina baikalica</name>
    <dbReference type="NCBI Taxonomy" id="3073890"/>
    <lineage>
        <taxon>Archaea</taxon>
        <taxon>Methanobacteriati</taxon>
        <taxon>Methanobacteriota</taxon>
        <taxon>Stenosarchaea group</taxon>
        <taxon>Methanomicrobia</taxon>
        <taxon>Methanosarcinales</taxon>
        <taxon>Methanosarcinaceae</taxon>
        <taxon>Methanosarcina</taxon>
    </lineage>
</organism>
<name>A0ABU2D424_9EURY</name>
<proteinExistence type="predicted"/>
<dbReference type="InterPro" id="IPR011990">
    <property type="entry name" value="TPR-like_helical_dom_sf"/>
</dbReference>
<protein>
    <submittedName>
        <fullName evidence="5">Tetratricopeptide repeat protein</fullName>
    </submittedName>
</protein>
<dbReference type="InterPro" id="IPR019734">
    <property type="entry name" value="TPR_rpt"/>
</dbReference>
<dbReference type="Pfam" id="PF13181">
    <property type="entry name" value="TPR_8"/>
    <property type="match status" value="1"/>
</dbReference>
<comment type="caution">
    <text evidence="5">The sequence shown here is derived from an EMBL/GenBank/DDBJ whole genome shotgun (WGS) entry which is preliminary data.</text>
</comment>
<sequence>MEKRSDGKRLCGKNPKGSGINFHRKSEDSEMIEEDKTAKMDREKRKELEPAGKTGEPENPGKLLIKASETDNYEDKLGFYDEALALDPLYVDAWIKKGFALDRMGRSKEALACYDRALEIDPENLGVRSLKGFAFNNLKEFEKSVECYDEILKFNPDDVFSWYRKGSALENLGNYGKAMECYDKALEIDPADVLINEKKMKLLELIYKKGTLENSPESGFN</sequence>
<dbReference type="InterPro" id="IPR051685">
    <property type="entry name" value="Ycf3/AcsC/BcsC/TPR_MFPF"/>
</dbReference>